<accession>A0A0R3VVE9</accession>
<reference evidence="3" key="1">
    <citation type="submission" date="2017-02" db="UniProtKB">
        <authorList>
            <consortium name="WormBaseParasite"/>
        </authorList>
    </citation>
    <scope>IDENTIFICATION</scope>
</reference>
<evidence type="ECO:0000313" key="1">
    <source>
        <dbReference type="EMBL" id="VDK22925.1"/>
    </source>
</evidence>
<keyword evidence="2" id="KW-1185">Reference proteome</keyword>
<gene>
    <name evidence="1" type="ORF">TASK_LOCUS1360</name>
</gene>
<name>A0A0R3VVE9_TAEAS</name>
<reference evidence="1 2" key="2">
    <citation type="submission" date="2018-11" db="EMBL/GenBank/DDBJ databases">
        <authorList>
            <consortium name="Pathogen Informatics"/>
        </authorList>
    </citation>
    <scope>NUCLEOTIDE SEQUENCE [LARGE SCALE GENOMIC DNA]</scope>
</reference>
<evidence type="ECO:0000313" key="2">
    <source>
        <dbReference type="Proteomes" id="UP000282613"/>
    </source>
</evidence>
<organism evidence="3">
    <name type="scientific">Taenia asiatica</name>
    <name type="common">Asian tapeworm</name>
    <dbReference type="NCBI Taxonomy" id="60517"/>
    <lineage>
        <taxon>Eukaryota</taxon>
        <taxon>Metazoa</taxon>
        <taxon>Spiralia</taxon>
        <taxon>Lophotrochozoa</taxon>
        <taxon>Platyhelminthes</taxon>
        <taxon>Cestoda</taxon>
        <taxon>Eucestoda</taxon>
        <taxon>Cyclophyllidea</taxon>
        <taxon>Taeniidae</taxon>
        <taxon>Taenia</taxon>
    </lineage>
</organism>
<protein>
    <submittedName>
        <fullName evidence="1 3">Uncharacterized protein</fullName>
    </submittedName>
</protein>
<proteinExistence type="predicted"/>
<dbReference type="EMBL" id="UYRS01000328">
    <property type="protein sequence ID" value="VDK22925.1"/>
    <property type="molecule type" value="Genomic_DNA"/>
</dbReference>
<sequence>MAKLDERPLKRDLSTGVLKAVNKANRRMDKDVKFPIEERNSRRGVQHFDTAAVDVLTITVGVDERHLHEHSIPPPPHFMCIKCVSSIGVSASAVSGIVEQEHHHKFLLISLSPPFFLLVLMARPCKPTVNAVPTSAFYRLEWIGSGYLQSEADEQVNLQAHVPYLRNNSNEDAKKPNHSQSGALVTTSTSTNVLPCSAILHTAPLDSVAIHPSIYFIAIHLAPR</sequence>
<evidence type="ECO:0000313" key="3">
    <source>
        <dbReference type="WBParaSite" id="TASK_0000135901-mRNA-1"/>
    </source>
</evidence>
<dbReference type="AlphaFoldDB" id="A0A0R3VVE9"/>
<dbReference type="Proteomes" id="UP000282613">
    <property type="component" value="Unassembled WGS sequence"/>
</dbReference>
<dbReference type="WBParaSite" id="TASK_0000135901-mRNA-1">
    <property type="protein sequence ID" value="TASK_0000135901-mRNA-1"/>
    <property type="gene ID" value="TASK_0000135901"/>
</dbReference>